<keyword evidence="4" id="KW-1185">Reference proteome</keyword>
<name>A0A926NRS0_9SPHI</name>
<reference evidence="3" key="1">
    <citation type="submission" date="2020-09" db="EMBL/GenBank/DDBJ databases">
        <title>Novel species of Mucilaginibacter isolated from a glacier on the Tibetan Plateau.</title>
        <authorList>
            <person name="Liu Q."/>
            <person name="Xin Y.-H."/>
        </authorList>
    </citation>
    <scope>NUCLEOTIDE SEQUENCE</scope>
    <source>
        <strain evidence="3">ZB1P21</strain>
    </source>
</reference>
<organism evidence="3 4">
    <name type="scientific">Mucilaginibacter glaciei</name>
    <dbReference type="NCBI Taxonomy" id="2772109"/>
    <lineage>
        <taxon>Bacteria</taxon>
        <taxon>Pseudomonadati</taxon>
        <taxon>Bacteroidota</taxon>
        <taxon>Sphingobacteriia</taxon>
        <taxon>Sphingobacteriales</taxon>
        <taxon>Sphingobacteriaceae</taxon>
        <taxon>Mucilaginibacter</taxon>
    </lineage>
</organism>
<gene>
    <name evidence="3" type="ORF">IDJ76_10130</name>
</gene>
<evidence type="ECO:0000313" key="3">
    <source>
        <dbReference type="EMBL" id="MBD1393457.1"/>
    </source>
</evidence>
<dbReference type="EMBL" id="JACWMX010000004">
    <property type="protein sequence ID" value="MBD1393457.1"/>
    <property type="molecule type" value="Genomic_DNA"/>
</dbReference>
<accession>A0A926NRS0</accession>
<sequence length="142" mass="16245">MQKLIFLLLLIPVMAINKPKSAETIPAALKGNFTDDYGIKYTINDTLWVQHPRSRFHIIKWNVKDQYLIAKNDDGNPGEGGQYTRIDFMQFSGMEPWRWGFCLTAYNAKTDAIAEATANADRQHPKTGCNGFPFSRMKRTDQ</sequence>
<feature type="chain" id="PRO_5036768900" evidence="2">
    <location>
        <begin position="23"/>
        <end position="142"/>
    </location>
</feature>
<dbReference type="Proteomes" id="UP000619078">
    <property type="component" value="Unassembled WGS sequence"/>
</dbReference>
<keyword evidence="2" id="KW-0732">Signal</keyword>
<dbReference type="RefSeq" id="WP_191163206.1">
    <property type="nucleotide sequence ID" value="NZ_JACWMX010000004.1"/>
</dbReference>
<feature type="region of interest" description="Disordered" evidence="1">
    <location>
        <begin position="119"/>
        <end position="142"/>
    </location>
</feature>
<evidence type="ECO:0000256" key="2">
    <source>
        <dbReference type="SAM" id="SignalP"/>
    </source>
</evidence>
<evidence type="ECO:0000313" key="4">
    <source>
        <dbReference type="Proteomes" id="UP000619078"/>
    </source>
</evidence>
<dbReference type="AlphaFoldDB" id="A0A926NRS0"/>
<feature type="signal peptide" evidence="2">
    <location>
        <begin position="1"/>
        <end position="22"/>
    </location>
</feature>
<proteinExistence type="predicted"/>
<protein>
    <submittedName>
        <fullName evidence="3">Uncharacterized protein</fullName>
    </submittedName>
</protein>
<comment type="caution">
    <text evidence="3">The sequence shown here is derived from an EMBL/GenBank/DDBJ whole genome shotgun (WGS) entry which is preliminary data.</text>
</comment>
<evidence type="ECO:0000256" key="1">
    <source>
        <dbReference type="SAM" id="MobiDB-lite"/>
    </source>
</evidence>